<keyword evidence="3" id="KW-1185">Reference proteome</keyword>
<dbReference type="SUPFAM" id="SSF69318">
    <property type="entry name" value="Integrin alpha N-terminal domain"/>
    <property type="match status" value="1"/>
</dbReference>
<evidence type="ECO:0008006" key="4">
    <source>
        <dbReference type="Google" id="ProtNLM"/>
    </source>
</evidence>
<evidence type="ECO:0000256" key="1">
    <source>
        <dbReference type="SAM" id="MobiDB-lite"/>
    </source>
</evidence>
<dbReference type="GO" id="GO:0005975">
    <property type="term" value="P:carbohydrate metabolic process"/>
    <property type="evidence" value="ECO:0007669"/>
    <property type="project" value="UniProtKB-ARBA"/>
</dbReference>
<organism evidence="2 3">
    <name type="scientific">Lapillicoccus jejuensis</name>
    <dbReference type="NCBI Taxonomy" id="402171"/>
    <lineage>
        <taxon>Bacteria</taxon>
        <taxon>Bacillati</taxon>
        <taxon>Actinomycetota</taxon>
        <taxon>Actinomycetes</taxon>
        <taxon>Micrococcales</taxon>
        <taxon>Intrasporangiaceae</taxon>
        <taxon>Lapillicoccus</taxon>
    </lineage>
</organism>
<evidence type="ECO:0000313" key="3">
    <source>
        <dbReference type="Proteomes" id="UP000317893"/>
    </source>
</evidence>
<accession>A0A542E1X2</accession>
<feature type="compositionally biased region" description="Low complexity" evidence="1">
    <location>
        <begin position="43"/>
        <end position="57"/>
    </location>
</feature>
<dbReference type="Gene3D" id="2.130.10.130">
    <property type="entry name" value="Integrin alpha, N-terminal"/>
    <property type="match status" value="1"/>
</dbReference>
<feature type="region of interest" description="Disordered" evidence="1">
    <location>
        <begin position="43"/>
        <end position="77"/>
    </location>
</feature>
<proteinExistence type="predicted"/>
<dbReference type="AlphaFoldDB" id="A0A542E1X2"/>
<sequence length="445" mass="45089">MASAAGRPHQGWTVSRRTNVPSARPLLVGVGVAALVGLGVASTASAAPPSDTTAPVVDSVTSTDFPPSGSTPTHHAAQAGRLSLTVHDEGSGLANVQWVLDGQFATGSPTRDSRTSGTQFLHGAASATVTVTVTPPSFGNHMLAVRAIDRAGYESQPTSYSFFVPTNPTPQVKGDLTGDGVPDLLVTDAAGELEVLPGTGSGRVGRGIAVAGPSDSVDWRGTVLARVTTGLSDVDQVLTHRPGSTTLLQWRNDGIGDLAAPALVVHPFCGAATCPADFPKDFGGLTSMVTTGTGTATTALVTIEGGKAYLYPVGIRIGSGVPLPLDGVDLTRSDLVAPGDVDGDGRPDLWVRDRTTGTLTQFAGTDDGFSSTGTVVADHGFSVRRSPVVTSVGDLTGDGVGDLVTADAGTALRSRPVTDLSSVGRLLSPARAGAYVAVEGQPLTP</sequence>
<dbReference type="InterPro" id="IPR028994">
    <property type="entry name" value="Integrin_alpha_N"/>
</dbReference>
<comment type="caution">
    <text evidence="2">The sequence shown here is derived from an EMBL/GenBank/DDBJ whole genome shotgun (WGS) entry which is preliminary data.</text>
</comment>
<feature type="compositionally biased region" description="Polar residues" evidence="1">
    <location>
        <begin position="59"/>
        <end position="73"/>
    </location>
</feature>
<evidence type="ECO:0000313" key="2">
    <source>
        <dbReference type="EMBL" id="TQJ09343.1"/>
    </source>
</evidence>
<dbReference type="Proteomes" id="UP000317893">
    <property type="component" value="Unassembled WGS sequence"/>
</dbReference>
<dbReference type="EMBL" id="VFMN01000001">
    <property type="protein sequence ID" value="TQJ09343.1"/>
    <property type="molecule type" value="Genomic_DNA"/>
</dbReference>
<gene>
    <name evidence="2" type="ORF">FB458_2453</name>
</gene>
<protein>
    <recommendedName>
        <fullName evidence="4">VCBS repeat protein</fullName>
    </recommendedName>
</protein>
<reference evidence="2 3" key="1">
    <citation type="submission" date="2019-06" db="EMBL/GenBank/DDBJ databases">
        <title>Sequencing the genomes of 1000 actinobacteria strains.</title>
        <authorList>
            <person name="Klenk H.-P."/>
        </authorList>
    </citation>
    <scope>NUCLEOTIDE SEQUENCE [LARGE SCALE GENOMIC DNA]</scope>
    <source>
        <strain evidence="2 3">DSM 18607</strain>
    </source>
</reference>
<dbReference type="InterPro" id="IPR013783">
    <property type="entry name" value="Ig-like_fold"/>
</dbReference>
<name>A0A542E1X2_9MICO</name>
<dbReference type="Gene3D" id="2.60.40.10">
    <property type="entry name" value="Immunoglobulins"/>
    <property type="match status" value="1"/>
</dbReference>